<dbReference type="Proteomes" id="UP001492541">
    <property type="component" value="Chromosome"/>
</dbReference>
<proteinExistence type="predicted"/>
<sequence>MIGTKTKWNMIQVSFTVYPEHTKIIEKILNREYSKPIAHKSASEIVRRAIEHYAMFLGIDFEKIKSEG</sequence>
<reference evidence="1 2" key="1">
    <citation type="submission" date="2021-11" db="EMBL/GenBank/DDBJ databases">
        <title>Whole genome of Geoglobus acetivorans.</title>
        <authorList>
            <person name="Liu D."/>
        </authorList>
    </citation>
    <scope>NUCLEOTIDE SEQUENCE [LARGE SCALE GENOMIC DNA]</scope>
    <source>
        <strain evidence="1 2">SBH6</strain>
    </source>
</reference>
<dbReference type="EMBL" id="CP087714">
    <property type="protein sequence ID" value="XAT63317.1"/>
    <property type="molecule type" value="Genomic_DNA"/>
</dbReference>
<evidence type="ECO:0008006" key="3">
    <source>
        <dbReference type="Google" id="ProtNLM"/>
    </source>
</evidence>
<gene>
    <name evidence="1" type="ORF">LPQ35_08635</name>
</gene>
<keyword evidence="2" id="KW-1185">Reference proteome</keyword>
<dbReference type="RefSeq" id="WP_193808380.1">
    <property type="nucleotide sequence ID" value="NZ_CP087714.1"/>
</dbReference>
<evidence type="ECO:0000313" key="1">
    <source>
        <dbReference type="EMBL" id="XAT63317.1"/>
    </source>
</evidence>
<accession>A0ABZ3H1L5</accession>
<name>A0ABZ3H1L5_GEOAI</name>
<evidence type="ECO:0000313" key="2">
    <source>
        <dbReference type="Proteomes" id="UP001492541"/>
    </source>
</evidence>
<organism evidence="1 2">
    <name type="scientific">Geoglobus acetivorans</name>
    <dbReference type="NCBI Taxonomy" id="565033"/>
    <lineage>
        <taxon>Archaea</taxon>
        <taxon>Methanobacteriati</taxon>
        <taxon>Methanobacteriota</taxon>
        <taxon>Archaeoglobi</taxon>
        <taxon>Archaeoglobales</taxon>
        <taxon>Archaeoglobaceae</taxon>
        <taxon>Geoglobus</taxon>
    </lineage>
</organism>
<protein>
    <recommendedName>
        <fullName evidence="3">Ribbon-helix-helix protein CopG domain-containing protein</fullName>
    </recommendedName>
</protein>
<dbReference type="GeneID" id="90449753"/>